<comment type="similarity">
    <text evidence="5">Belongs to the 2-oxoadipate dioxygenase/decarboxylase family.</text>
</comment>
<organism evidence="8 9">
    <name type="scientific">Reichenbachiella agariperforans</name>
    <dbReference type="NCBI Taxonomy" id="156994"/>
    <lineage>
        <taxon>Bacteria</taxon>
        <taxon>Pseudomonadati</taxon>
        <taxon>Bacteroidota</taxon>
        <taxon>Cytophagia</taxon>
        <taxon>Cytophagales</taxon>
        <taxon>Reichenbachiellaceae</taxon>
        <taxon>Reichenbachiella</taxon>
    </lineage>
</organism>
<evidence type="ECO:0000256" key="7">
    <source>
        <dbReference type="ARBA" id="ARBA00035045"/>
    </source>
</evidence>
<dbReference type="SMART" id="SM01150">
    <property type="entry name" value="DUF1338"/>
    <property type="match status" value="1"/>
</dbReference>
<evidence type="ECO:0000256" key="1">
    <source>
        <dbReference type="ARBA" id="ARBA00001954"/>
    </source>
</evidence>
<dbReference type="STRING" id="156994.SAMN04488028_10243"/>
<protein>
    <recommendedName>
        <fullName evidence="6">2-oxoadipate dioxygenase/decarboxylase</fullName>
        <ecNumber evidence="6">1.13.11.93</ecNumber>
    </recommendedName>
    <alternativeName>
        <fullName evidence="7">2-hydroxyglutarate synthase</fullName>
    </alternativeName>
</protein>
<dbReference type="InterPro" id="IPR009770">
    <property type="entry name" value="HGLS"/>
</dbReference>
<evidence type="ECO:0000313" key="8">
    <source>
        <dbReference type="EMBL" id="SHJ89238.1"/>
    </source>
</evidence>
<dbReference type="Gene3D" id="3.10.180.50">
    <property type="match status" value="1"/>
</dbReference>
<accession>A0A1M6N0R2</accession>
<dbReference type="EMBL" id="FRAA01000002">
    <property type="protein sequence ID" value="SHJ89238.1"/>
    <property type="molecule type" value="Genomic_DNA"/>
</dbReference>
<name>A0A1M6N0R2_REIAG</name>
<gene>
    <name evidence="8" type="ORF">SAMN04488028_10243</name>
</gene>
<dbReference type="CDD" id="cd16350">
    <property type="entry name" value="VOC_like"/>
    <property type="match status" value="1"/>
</dbReference>
<evidence type="ECO:0000256" key="4">
    <source>
        <dbReference type="ARBA" id="ARBA00023004"/>
    </source>
</evidence>
<proteinExistence type="inferred from homology"/>
<sequence length="273" mass="31349">MILFESMKSKSQNTYQEVIARCWSDYVSKTPSAEAIHDLLADRGEHIVNDHIAFRTFNHPKTRISVLEKPFLEAGYKARGTYHFEAKKLVAQHYEHPDADAPKIFISELLLEEFSPELNHVISEIVEPLEEEEVVAFPSRPWQNVSFETYRSLLAESEYAAWMYVFGFCANHFTILVNELKGIKSLEEMDEFLKSQGFEFNISGGEIKGTPAELLEQSSILADKMEVDFVEGKREIPSCYYEFARRYADADGKLFQGFIAKSADKIFESTDVR</sequence>
<evidence type="ECO:0000256" key="6">
    <source>
        <dbReference type="ARBA" id="ARBA00035023"/>
    </source>
</evidence>
<dbReference type="Pfam" id="PF07063">
    <property type="entry name" value="HGLS"/>
    <property type="match status" value="2"/>
</dbReference>
<dbReference type="PANTHER" id="PTHR31136">
    <property type="entry name" value="DUF1338 DOMAIN-CONTAINING PROTEIN"/>
    <property type="match status" value="1"/>
</dbReference>
<dbReference type="Proteomes" id="UP000184474">
    <property type="component" value="Unassembled WGS sequence"/>
</dbReference>
<evidence type="ECO:0000256" key="3">
    <source>
        <dbReference type="ARBA" id="ARBA00023002"/>
    </source>
</evidence>
<reference evidence="9" key="1">
    <citation type="submission" date="2016-11" db="EMBL/GenBank/DDBJ databases">
        <authorList>
            <person name="Varghese N."/>
            <person name="Submissions S."/>
        </authorList>
    </citation>
    <scope>NUCLEOTIDE SEQUENCE [LARGE SCALE GENOMIC DNA]</scope>
    <source>
        <strain evidence="9">DSM 26134</strain>
    </source>
</reference>
<dbReference type="PANTHER" id="PTHR31136:SF5">
    <property type="entry name" value="2-OXOADIPATE DIOXYGENASE_DECARBOXYLASE, CHLOROPLASTIC"/>
    <property type="match status" value="1"/>
</dbReference>
<keyword evidence="4" id="KW-0408">Iron</keyword>
<evidence type="ECO:0000256" key="2">
    <source>
        <dbReference type="ARBA" id="ARBA00022964"/>
    </source>
</evidence>
<evidence type="ECO:0000256" key="5">
    <source>
        <dbReference type="ARBA" id="ARBA00035013"/>
    </source>
</evidence>
<evidence type="ECO:0000313" key="9">
    <source>
        <dbReference type="Proteomes" id="UP000184474"/>
    </source>
</evidence>
<keyword evidence="2" id="KW-0223">Dioxygenase</keyword>
<keyword evidence="3" id="KW-0560">Oxidoreductase</keyword>
<dbReference type="EC" id="1.13.11.93" evidence="6"/>
<comment type="cofactor">
    <cofactor evidence="1">
        <name>Fe(2+)</name>
        <dbReference type="ChEBI" id="CHEBI:29033"/>
    </cofactor>
</comment>
<dbReference type="GO" id="GO:0051213">
    <property type="term" value="F:dioxygenase activity"/>
    <property type="evidence" value="ECO:0007669"/>
    <property type="project" value="UniProtKB-KW"/>
</dbReference>
<dbReference type="AlphaFoldDB" id="A0A1M6N0R2"/>
<keyword evidence="9" id="KW-1185">Reference proteome</keyword>